<dbReference type="EMBL" id="CP034086">
    <property type="protein sequence ID" value="AZG76709.1"/>
    <property type="molecule type" value="Genomic_DNA"/>
</dbReference>
<gene>
    <name evidence="1" type="ORF">EHO51_08220</name>
</gene>
<evidence type="ECO:0000313" key="2">
    <source>
        <dbReference type="Proteomes" id="UP000273982"/>
    </source>
</evidence>
<dbReference type="Proteomes" id="UP000273982">
    <property type="component" value="Chromosome"/>
</dbReference>
<evidence type="ECO:0000313" key="1">
    <source>
        <dbReference type="EMBL" id="AZG76709.1"/>
    </source>
</evidence>
<accession>A0A3G8M401</accession>
<dbReference type="KEGG" id="mros:EHO51_08220"/>
<protein>
    <submittedName>
        <fullName evidence="1">Uncharacterized protein</fullName>
    </submittedName>
</protein>
<name>A0A3G8M401_9HYPH</name>
<reference evidence="1 2" key="1">
    <citation type="submission" date="2018-11" db="EMBL/GenBank/DDBJ databases">
        <title>Genome squencing of methanotrophic bacteria isolated from alkaline groundwater in Korea.</title>
        <authorList>
            <person name="Nguyen L.N."/>
        </authorList>
    </citation>
    <scope>NUCLEOTIDE SEQUENCE [LARGE SCALE GENOMIC DNA]</scope>
    <source>
        <strain evidence="1 2">GW6</strain>
    </source>
</reference>
<organism evidence="1 2">
    <name type="scientific">Methylocystis rosea</name>
    <dbReference type="NCBI Taxonomy" id="173366"/>
    <lineage>
        <taxon>Bacteria</taxon>
        <taxon>Pseudomonadati</taxon>
        <taxon>Pseudomonadota</taxon>
        <taxon>Alphaproteobacteria</taxon>
        <taxon>Hyphomicrobiales</taxon>
        <taxon>Methylocystaceae</taxon>
        <taxon>Methylocystis</taxon>
    </lineage>
</organism>
<sequence>MYMTPIDFIDLGFRTFMRNPFSSPEQISLRKGESDFRLLGAREGLVVTLGPETSFFDRPSRSVCRWPGTRTIPRQTPYLAPKRSWIANEFATFLYVFCGGGDVKLNRIATSEKQREILLTAGEGNVVEKIDLSKLAGDNSLPLLFLQPAYLCSSANVVIESVPCDASTMSWARAPYVYKTRPLDDPSTPAVLCLAGKTMIWCERIEPGESRDYALGNVIATTANVVSKLRPTSQTHPEDMRVAAVAQDRSRENAIISASAKTSRDSSIRARLRECAAATKILFESMRAREGFFVCEVTNESDAPAHVFIQLNKGNFYGGSGLVGIVIKLVSSIFRMSHLSLGR</sequence>
<dbReference type="RefSeq" id="WP_124738477.1">
    <property type="nucleotide sequence ID" value="NZ_CP034086.1"/>
</dbReference>
<dbReference type="AlphaFoldDB" id="A0A3G8M401"/>
<proteinExistence type="predicted"/>